<feature type="signal peptide" evidence="1">
    <location>
        <begin position="1"/>
        <end position="28"/>
    </location>
</feature>
<proteinExistence type="predicted"/>
<evidence type="ECO:0000256" key="1">
    <source>
        <dbReference type="SAM" id="SignalP"/>
    </source>
</evidence>
<organism evidence="2">
    <name type="scientific">uncultured alpha proteobacterium EBAC2C11</name>
    <dbReference type="NCBI Taxonomy" id="295349"/>
    <lineage>
        <taxon>Bacteria</taxon>
        <taxon>Pseudomonadati</taxon>
        <taxon>Pseudomonadota</taxon>
        <taxon>Alphaproteobacteria</taxon>
        <taxon>Candidatus Puniceispirillales</taxon>
        <taxon>environmental samples</taxon>
    </lineage>
</organism>
<gene>
    <name evidence="2" type="ORF">Red2C11_73</name>
</gene>
<dbReference type="Gene3D" id="3.40.190.10">
    <property type="entry name" value="Periplasmic binding protein-like II"/>
    <property type="match status" value="2"/>
</dbReference>
<dbReference type="PANTHER" id="PTHR42941:SF1">
    <property type="entry name" value="SLL1037 PROTEIN"/>
    <property type="match status" value="1"/>
</dbReference>
<feature type="chain" id="PRO_5004263310" evidence="1">
    <location>
        <begin position="29"/>
        <end position="332"/>
    </location>
</feature>
<keyword evidence="1" id="KW-0732">Signal</keyword>
<evidence type="ECO:0000313" key="2">
    <source>
        <dbReference type="EMBL" id="AAV31657.1"/>
    </source>
</evidence>
<name>Q5UEW4_9PROT</name>
<sequence length="332" mass="35921">MEKIMKYSKLFTSLAVVGGLALASQTQADTYLSIGSNPVGNTAYQWAAGISDVVNKNVSGVQAAAEGTKGYVANVQLMLDGKVEAGFSNTKLAYEAHHAEGDYAGQKPGQIMGWMSIKPIIMHVIVMDNSDIKSISDLKGKRVGMGQPGGTSMLDADFLMRTNGLEPGKDFKDFRVKLPAMVNMLGDGQLDALIWNGSPPMPPVIKLKSQHKVRILDIPREISAKIRASSAAYTEGDLPANTYADQPKDVMSYRLGNVLLIKSDVPEEIVYQSTKAVMENLDFMATVHPAWKKVSKEGIINGFTIPLHPGALRYYREAGVPGIEEFAKSVGN</sequence>
<dbReference type="InterPro" id="IPR011852">
    <property type="entry name" value="TRAP_TAXI"/>
</dbReference>
<dbReference type="NCBIfam" id="TIGR02122">
    <property type="entry name" value="TRAP_TAXI"/>
    <property type="match status" value="1"/>
</dbReference>
<dbReference type="EMBL" id="AY744399">
    <property type="protein sequence ID" value="AAV31657.1"/>
    <property type="molecule type" value="Genomic_DNA"/>
</dbReference>
<dbReference type="PANTHER" id="PTHR42941">
    <property type="entry name" value="SLL1037 PROTEIN"/>
    <property type="match status" value="1"/>
</dbReference>
<dbReference type="CDD" id="cd13520">
    <property type="entry name" value="PBP2_TAXI_TRAP"/>
    <property type="match status" value="1"/>
</dbReference>
<dbReference type="SUPFAM" id="SSF53850">
    <property type="entry name" value="Periplasmic binding protein-like II"/>
    <property type="match status" value="1"/>
</dbReference>
<accession>Q5UEW4</accession>
<reference evidence="2" key="1">
    <citation type="submission" date="2004-09" db="EMBL/GenBank/DDBJ databases">
        <title>SAR116.</title>
        <authorList>
            <person name="Sabehi G."/>
            <person name="Beja O."/>
        </authorList>
    </citation>
    <scope>NUCLEOTIDE SEQUENCE</scope>
</reference>
<protein>
    <submittedName>
        <fullName evidence="2">Predicted immunogenic protein</fullName>
    </submittedName>
</protein>
<dbReference type="Pfam" id="PF16868">
    <property type="entry name" value="NMT1_3"/>
    <property type="match status" value="1"/>
</dbReference>
<dbReference type="AlphaFoldDB" id="Q5UEW4"/>